<comment type="caution">
    <text evidence="1">The sequence shown here is derived from an EMBL/GenBank/DDBJ whole genome shotgun (WGS) entry which is preliminary data.</text>
</comment>
<name>A0A0F9F5F0_9ZZZZ</name>
<dbReference type="InterPro" id="IPR039498">
    <property type="entry name" value="NTP_transf_5"/>
</dbReference>
<dbReference type="AlphaFoldDB" id="A0A0F9F5F0"/>
<feature type="non-terminal residue" evidence="1">
    <location>
        <position position="368"/>
    </location>
</feature>
<gene>
    <name evidence="1" type="ORF">LCGC14_1992480</name>
</gene>
<dbReference type="Pfam" id="PF14907">
    <property type="entry name" value="NTP_transf_5"/>
    <property type="match status" value="1"/>
</dbReference>
<proteinExistence type="predicted"/>
<sequence>MGDPLRAFYTLAVLNPQEEDVLALRASHVDWDTLVNISFELNSSYIFYTNIKRFGLEACFSSTNIKRLQAKKESAILNNLTQINLFYEITGLLQAEGIKFIPLKGISLTTDTYPDIRMRVGSDLDIFIHPANIDKCVEALKKSSYKFEPFIPSSTRGVTSAHGQACMVRSQDDIYIDIHYRLFTWYEEKYIFKIDSAKFYENTVNKLWKGYDLAYMKKEDEFYYLLMCIFRNRLGAFRHYLDADAILKIHGENFDWTLVKSYLWKSPLKQYWETILKFMRERLKTPIPDEYDWERDIRRGNVDWVDFNKESQGKFFEELWACDSLEEGGVTTNGDGQFFLADGKKKIGHFIFNRSNCERRLFPTPPTG</sequence>
<dbReference type="EMBL" id="LAZR01022499">
    <property type="protein sequence ID" value="KKL81664.1"/>
    <property type="molecule type" value="Genomic_DNA"/>
</dbReference>
<organism evidence="1">
    <name type="scientific">marine sediment metagenome</name>
    <dbReference type="NCBI Taxonomy" id="412755"/>
    <lineage>
        <taxon>unclassified sequences</taxon>
        <taxon>metagenomes</taxon>
        <taxon>ecological metagenomes</taxon>
    </lineage>
</organism>
<evidence type="ECO:0000313" key="1">
    <source>
        <dbReference type="EMBL" id="KKL81664.1"/>
    </source>
</evidence>
<protein>
    <submittedName>
        <fullName evidence="1">Uncharacterized protein</fullName>
    </submittedName>
</protein>
<reference evidence="1" key="1">
    <citation type="journal article" date="2015" name="Nature">
        <title>Complex archaea that bridge the gap between prokaryotes and eukaryotes.</title>
        <authorList>
            <person name="Spang A."/>
            <person name="Saw J.H."/>
            <person name="Jorgensen S.L."/>
            <person name="Zaremba-Niedzwiedzka K."/>
            <person name="Martijn J."/>
            <person name="Lind A.E."/>
            <person name="van Eijk R."/>
            <person name="Schleper C."/>
            <person name="Guy L."/>
            <person name="Ettema T.J."/>
        </authorList>
    </citation>
    <scope>NUCLEOTIDE SEQUENCE</scope>
</reference>
<accession>A0A0F9F5F0</accession>